<gene>
    <name evidence="1" type="ORF">DSO57_1012085</name>
</gene>
<evidence type="ECO:0000313" key="2">
    <source>
        <dbReference type="Proteomes" id="UP001165960"/>
    </source>
</evidence>
<sequence>MVTVPIGLVIAGLNVGALAHQLGSLFPAKWVPDINHWQDFETLISELNQFREHINLQLELIGAYVDTWGHHLQHQYGLDKAALGNTLYQVQTYVDNWVASIEVTPPAPPVGTPSDFETKVWEAITELKATTRRQASVQPPPTVKPMPDPCIDSLTNQVATLQGEIEYLRQRLSNSEGLSSESEDEEEGEVVNTPAHDNHGCCPGLEGQPQVYCARALDQLACQGSSLGQLARCFWG</sequence>
<reference evidence="1" key="1">
    <citation type="submission" date="2022-04" db="EMBL/GenBank/DDBJ databases">
        <title>Genome of the entomopathogenic fungus Entomophthora muscae.</title>
        <authorList>
            <person name="Elya C."/>
            <person name="Lovett B.R."/>
            <person name="Lee E."/>
            <person name="Macias A.M."/>
            <person name="Hajek A.E."/>
            <person name="De Bivort B.L."/>
            <person name="Kasson M.T."/>
            <person name="De Fine Licht H.H."/>
            <person name="Stajich J.E."/>
        </authorList>
    </citation>
    <scope>NUCLEOTIDE SEQUENCE</scope>
    <source>
        <strain evidence="1">Berkeley</strain>
    </source>
</reference>
<organism evidence="1 2">
    <name type="scientific">Entomophthora muscae</name>
    <dbReference type="NCBI Taxonomy" id="34485"/>
    <lineage>
        <taxon>Eukaryota</taxon>
        <taxon>Fungi</taxon>
        <taxon>Fungi incertae sedis</taxon>
        <taxon>Zoopagomycota</taxon>
        <taxon>Entomophthoromycotina</taxon>
        <taxon>Entomophthoromycetes</taxon>
        <taxon>Entomophthorales</taxon>
        <taxon>Entomophthoraceae</taxon>
        <taxon>Entomophthora</taxon>
    </lineage>
</organism>
<proteinExistence type="predicted"/>
<comment type="caution">
    <text evidence="1">The sequence shown here is derived from an EMBL/GenBank/DDBJ whole genome shotgun (WGS) entry which is preliminary data.</text>
</comment>
<keyword evidence="2" id="KW-1185">Reference proteome</keyword>
<name>A0ACC2TT28_9FUNG</name>
<protein>
    <submittedName>
        <fullName evidence="1">Uncharacterized protein</fullName>
    </submittedName>
</protein>
<dbReference type="Proteomes" id="UP001165960">
    <property type="component" value="Unassembled WGS sequence"/>
</dbReference>
<dbReference type="EMBL" id="QTSX02002172">
    <property type="protein sequence ID" value="KAJ9077920.1"/>
    <property type="molecule type" value="Genomic_DNA"/>
</dbReference>
<accession>A0ACC2TT28</accession>
<evidence type="ECO:0000313" key="1">
    <source>
        <dbReference type="EMBL" id="KAJ9077920.1"/>
    </source>
</evidence>